<name>Q1JYG9_DESA6</name>
<dbReference type="PROSITE" id="PS50111">
    <property type="entry name" value="CHEMOTAXIS_TRANSDUC_2"/>
    <property type="match status" value="1"/>
</dbReference>
<accession>Q1JYG9</accession>
<dbReference type="InterPro" id="IPR051310">
    <property type="entry name" value="MCP_chemotaxis"/>
</dbReference>
<reference evidence="6" key="2">
    <citation type="submission" date="2006-05" db="EMBL/GenBank/DDBJ databases">
        <title>Sequencing of the draft genome and assembly of Desulfuromonas acetoxidans DSM 684.</title>
        <authorList>
            <consortium name="US DOE Joint Genome Institute (JGI-PGF)"/>
            <person name="Copeland A."/>
            <person name="Lucas S."/>
            <person name="Lapidus A."/>
            <person name="Barry K."/>
            <person name="Detter J.C."/>
            <person name="Glavina del Rio T."/>
            <person name="Hammon N."/>
            <person name="Israni S."/>
            <person name="Dalin E."/>
            <person name="Tice H."/>
            <person name="Bruce D."/>
            <person name="Pitluck S."/>
            <person name="Richardson P."/>
        </authorList>
    </citation>
    <scope>NUCLEOTIDE SEQUENCE [LARGE SCALE GENOMIC DNA]</scope>
    <source>
        <strain evidence="6">DSM 684</strain>
    </source>
</reference>
<dbReference type="GO" id="GO:0007165">
    <property type="term" value="P:signal transduction"/>
    <property type="evidence" value="ECO:0007669"/>
    <property type="project" value="UniProtKB-KW"/>
</dbReference>
<evidence type="ECO:0000259" key="5">
    <source>
        <dbReference type="PROSITE" id="PS50111"/>
    </source>
</evidence>
<sequence length="445" mass="48781">MSKDILLLALTGVLIVTLILTVKVENQVLEKYHWYEQIIDLWENPLSITDMDMNWTFVNKTVEDLLKKKRSEVLGQQCSNWGANICNTDNCGVICLRKGKPKSFFNQWDMDFRVNTHYLTNRKGEKIGHAEIVTNIHAQKQLSQLLKSTRQAAASVASGSNELTNSAQTLSAGTTEQAASIEEISASLNEVENQTKTNSDNAEQAKKLSNETRETVQRGNRQMEVLVESVKNINDTSSEVSKVIKVIDEIAFQTNLLALNAAIEAARAGKYGKGFAVVAEEVRALAGRSGEAAQETAQLIEKSIKGVEAGVQNAHETALILNEIVSSMDKMNDLVSEISGSSNEQNSSMKEISNGLSQVNTVVQQNASISEENASASEELKFQVNRLLKLTEGISVTEDIGEEQTEPEGTVTASEAPLESPVKQFESESGSRSVISLDDDTFNKY</sequence>
<feature type="compositionally biased region" description="Basic and acidic residues" evidence="4">
    <location>
        <begin position="203"/>
        <end position="216"/>
    </location>
</feature>
<feature type="region of interest" description="Disordered" evidence="4">
    <location>
        <begin position="191"/>
        <end position="218"/>
    </location>
</feature>
<evidence type="ECO:0000256" key="4">
    <source>
        <dbReference type="SAM" id="MobiDB-lite"/>
    </source>
</evidence>
<keyword evidence="7" id="KW-1185">Reference proteome</keyword>
<feature type="region of interest" description="Disordered" evidence="4">
    <location>
        <begin position="397"/>
        <end position="445"/>
    </location>
</feature>
<dbReference type="Gene3D" id="3.30.450.20">
    <property type="entry name" value="PAS domain"/>
    <property type="match status" value="1"/>
</dbReference>
<feature type="compositionally biased region" description="Polar residues" evidence="4">
    <location>
        <begin position="191"/>
        <end position="202"/>
    </location>
</feature>
<dbReference type="Proteomes" id="UP000005695">
    <property type="component" value="Unassembled WGS sequence"/>
</dbReference>
<dbReference type="PANTHER" id="PTHR43531:SF11">
    <property type="entry name" value="METHYL-ACCEPTING CHEMOTAXIS PROTEIN 3"/>
    <property type="match status" value="1"/>
</dbReference>
<keyword evidence="3" id="KW-0807">Transducer</keyword>
<dbReference type="RefSeq" id="WP_006001172.1">
    <property type="nucleotide sequence ID" value="NZ_AAEW02000012.1"/>
</dbReference>
<reference evidence="6" key="1">
    <citation type="submission" date="2006-05" db="EMBL/GenBank/DDBJ databases">
        <title>Annotation of the draft genome assembly of Desulfuromonas acetoxidans DSM 684.</title>
        <authorList>
            <consortium name="US DOE Joint Genome Institute (JGI-ORNL)"/>
            <person name="Larimer F."/>
            <person name="Land M."/>
            <person name="Hauser L."/>
        </authorList>
    </citation>
    <scope>NUCLEOTIDE SEQUENCE [LARGE SCALE GENOMIC DNA]</scope>
    <source>
        <strain evidence="6">DSM 684</strain>
    </source>
</reference>
<evidence type="ECO:0000313" key="6">
    <source>
        <dbReference type="EMBL" id="EAT15237.1"/>
    </source>
</evidence>
<feature type="domain" description="Methyl-accepting transducer" evidence="5">
    <location>
        <begin position="152"/>
        <end position="381"/>
    </location>
</feature>
<dbReference type="GO" id="GO:0006935">
    <property type="term" value="P:chemotaxis"/>
    <property type="evidence" value="ECO:0007669"/>
    <property type="project" value="UniProtKB-KW"/>
</dbReference>
<protein>
    <submittedName>
        <fullName evidence="6">Methyl-accepting chemotaxis sensory transducer</fullName>
    </submittedName>
</protein>
<dbReference type="OrthoDB" id="5390881at2"/>
<dbReference type="SUPFAM" id="SSF58104">
    <property type="entry name" value="Methyl-accepting chemotaxis protein (MCP) signaling domain"/>
    <property type="match status" value="1"/>
</dbReference>
<dbReference type="GO" id="GO:0004888">
    <property type="term" value="F:transmembrane signaling receptor activity"/>
    <property type="evidence" value="ECO:0007669"/>
    <property type="project" value="InterPro"/>
</dbReference>
<dbReference type="GO" id="GO:0005886">
    <property type="term" value="C:plasma membrane"/>
    <property type="evidence" value="ECO:0007669"/>
    <property type="project" value="TreeGrafter"/>
</dbReference>
<dbReference type="SUPFAM" id="SSF55785">
    <property type="entry name" value="PYP-like sensor domain (PAS domain)"/>
    <property type="match status" value="1"/>
</dbReference>
<dbReference type="InterPro" id="IPR004090">
    <property type="entry name" value="Chemotax_Me-accpt_rcpt"/>
</dbReference>
<dbReference type="CDD" id="cd11386">
    <property type="entry name" value="MCP_signal"/>
    <property type="match status" value="1"/>
</dbReference>
<dbReference type="EMBL" id="AAEW02000012">
    <property type="protein sequence ID" value="EAT15237.1"/>
    <property type="molecule type" value="Genomic_DNA"/>
</dbReference>
<dbReference type="InterPro" id="IPR035965">
    <property type="entry name" value="PAS-like_dom_sf"/>
</dbReference>
<dbReference type="AlphaFoldDB" id="Q1JYG9"/>
<comment type="caution">
    <text evidence="6">The sequence shown here is derived from an EMBL/GenBank/DDBJ whole genome shotgun (WGS) entry which is preliminary data.</text>
</comment>
<evidence type="ECO:0000256" key="2">
    <source>
        <dbReference type="ARBA" id="ARBA00029447"/>
    </source>
</evidence>
<comment type="similarity">
    <text evidence="2">Belongs to the methyl-accepting chemotaxis (MCP) protein family.</text>
</comment>
<evidence type="ECO:0000256" key="1">
    <source>
        <dbReference type="ARBA" id="ARBA00022500"/>
    </source>
</evidence>
<evidence type="ECO:0000313" key="7">
    <source>
        <dbReference type="Proteomes" id="UP000005695"/>
    </source>
</evidence>
<dbReference type="InterPro" id="IPR004089">
    <property type="entry name" value="MCPsignal_dom"/>
</dbReference>
<dbReference type="SMART" id="SM00283">
    <property type="entry name" value="MA"/>
    <property type="match status" value="1"/>
</dbReference>
<proteinExistence type="inferred from homology"/>
<dbReference type="PRINTS" id="PR00260">
    <property type="entry name" value="CHEMTRNSDUCR"/>
</dbReference>
<keyword evidence="1" id="KW-0145">Chemotaxis</keyword>
<dbReference type="Pfam" id="PF00015">
    <property type="entry name" value="MCPsignal"/>
    <property type="match status" value="1"/>
</dbReference>
<dbReference type="PANTHER" id="PTHR43531">
    <property type="entry name" value="PROTEIN ICFG"/>
    <property type="match status" value="1"/>
</dbReference>
<gene>
    <name evidence="6" type="ORF">Dace_1206</name>
</gene>
<evidence type="ECO:0000256" key="3">
    <source>
        <dbReference type="PROSITE-ProRule" id="PRU00284"/>
    </source>
</evidence>
<dbReference type="Gene3D" id="1.10.287.950">
    <property type="entry name" value="Methyl-accepting chemotaxis protein"/>
    <property type="match status" value="1"/>
</dbReference>
<organism evidence="6 7">
    <name type="scientific">Desulfuromonas acetoxidans (strain DSM 684 / 11070)</name>
    <dbReference type="NCBI Taxonomy" id="281689"/>
    <lineage>
        <taxon>Bacteria</taxon>
        <taxon>Pseudomonadati</taxon>
        <taxon>Thermodesulfobacteriota</taxon>
        <taxon>Desulfuromonadia</taxon>
        <taxon>Desulfuromonadales</taxon>
        <taxon>Desulfuromonadaceae</taxon>
        <taxon>Desulfuromonas</taxon>
    </lineage>
</organism>